<dbReference type="InterPro" id="IPR020904">
    <property type="entry name" value="Sc_DH/Rdtase_CS"/>
</dbReference>
<evidence type="ECO:0000313" key="4">
    <source>
        <dbReference type="Proteomes" id="UP000013232"/>
    </source>
</evidence>
<gene>
    <name evidence="3" type="ORF">C666_11390</name>
</gene>
<dbReference type="STRING" id="1123367.GCA_000621305_02719"/>
<sequence length="242" mass="24932">MSRVIGKVAIVTGGGSGLGRADARALAREGARVMVTDVDEDAARAVAQEIGGEYLRHDVRSEQDWQAVIERTVARYGKLDVLVNNAGIVVPADIESATLEQYRLINAIHAEGTFLGCKYGIGAMKRKPGGGGSIINISSLSAVRGFPGVVTYAAAKGAILSITTTVAAHCREKGDGIRCNAILPGMIATPLLEAVVGAECPGVGQPDDVANTVLFLASDESRHMSGAHIVLDNASSIIGGGA</sequence>
<dbReference type="EMBL" id="AMXE01000040">
    <property type="protein sequence ID" value="ENO87293.1"/>
    <property type="molecule type" value="Genomic_DNA"/>
</dbReference>
<dbReference type="FunFam" id="3.40.50.720:FF:000084">
    <property type="entry name" value="Short-chain dehydrogenase reductase"/>
    <property type="match status" value="1"/>
</dbReference>
<dbReference type="PRINTS" id="PR00080">
    <property type="entry name" value="SDRFAMILY"/>
</dbReference>
<dbReference type="Proteomes" id="UP000013232">
    <property type="component" value="Unassembled WGS sequence"/>
</dbReference>
<dbReference type="InterPro" id="IPR036291">
    <property type="entry name" value="NAD(P)-bd_dom_sf"/>
</dbReference>
<comment type="similarity">
    <text evidence="1">Belongs to the short-chain dehydrogenases/reductases (SDR) family.</text>
</comment>
<comment type="caution">
    <text evidence="3">The sequence shown here is derived from an EMBL/GenBank/DDBJ whole genome shotgun (WGS) entry which is preliminary data.</text>
</comment>
<evidence type="ECO:0000256" key="1">
    <source>
        <dbReference type="ARBA" id="ARBA00006484"/>
    </source>
</evidence>
<keyword evidence="4" id="KW-1185">Reference proteome</keyword>
<keyword evidence="2" id="KW-0560">Oxidoreductase</keyword>
<dbReference type="PANTHER" id="PTHR43180">
    <property type="entry name" value="3-OXOACYL-(ACYL-CARRIER-PROTEIN) REDUCTASE (AFU_ORTHOLOGUE AFUA_6G11210)"/>
    <property type="match status" value="1"/>
</dbReference>
<accession>N6YYS7</accession>
<dbReference type="OrthoDB" id="9803333at2"/>
<dbReference type="PANTHER" id="PTHR43180:SF66">
    <property type="entry name" value="SHORT-CHAIN DEHYDROGENASE_REDUCTASE FAMILY PROTEIN"/>
    <property type="match status" value="1"/>
</dbReference>
<dbReference type="RefSeq" id="WP_004338715.1">
    <property type="nucleotide sequence ID" value="NZ_AMXE01000040.1"/>
</dbReference>
<evidence type="ECO:0000313" key="3">
    <source>
        <dbReference type="EMBL" id="ENO87293.1"/>
    </source>
</evidence>
<dbReference type="GO" id="GO:0016491">
    <property type="term" value="F:oxidoreductase activity"/>
    <property type="evidence" value="ECO:0007669"/>
    <property type="project" value="UniProtKB-KW"/>
</dbReference>
<reference evidence="3 4" key="1">
    <citation type="submission" date="2012-09" db="EMBL/GenBank/DDBJ databases">
        <title>Draft Genome Sequences of 6 Strains from Genus Thauera.</title>
        <authorList>
            <person name="Liu B."/>
            <person name="Shapleigh J.P."/>
            <person name="Frostegard A.H."/>
        </authorList>
    </citation>
    <scope>NUCLEOTIDE SEQUENCE [LARGE SCALE GENOMIC DNA]</scope>
    <source>
        <strain evidence="4">47Lol / DSM 12138</strain>
    </source>
</reference>
<evidence type="ECO:0000256" key="2">
    <source>
        <dbReference type="ARBA" id="ARBA00023002"/>
    </source>
</evidence>
<dbReference type="InterPro" id="IPR002347">
    <property type="entry name" value="SDR_fam"/>
</dbReference>
<dbReference type="PRINTS" id="PR00081">
    <property type="entry name" value="GDHRDH"/>
</dbReference>
<dbReference type="AlphaFoldDB" id="N6YYS7"/>
<dbReference type="eggNOG" id="COG1028">
    <property type="taxonomic scope" value="Bacteria"/>
</dbReference>
<dbReference type="Pfam" id="PF13561">
    <property type="entry name" value="adh_short_C2"/>
    <property type="match status" value="1"/>
</dbReference>
<dbReference type="SUPFAM" id="SSF51735">
    <property type="entry name" value="NAD(P)-binding Rossmann-fold domains"/>
    <property type="match status" value="1"/>
</dbReference>
<dbReference type="PROSITE" id="PS00061">
    <property type="entry name" value="ADH_SHORT"/>
    <property type="match status" value="1"/>
</dbReference>
<protein>
    <submittedName>
        <fullName evidence="3">Short-chain dehydrogenase/reductase SDR</fullName>
    </submittedName>
</protein>
<name>N6YYS7_THAL4</name>
<dbReference type="Gene3D" id="3.40.50.720">
    <property type="entry name" value="NAD(P)-binding Rossmann-like Domain"/>
    <property type="match status" value="1"/>
</dbReference>
<proteinExistence type="inferred from homology"/>
<organism evidence="3 4">
    <name type="scientific">Thauera linaloolentis (strain DSM 12138 / JCM 21573 / CCUG 41526 / CIP 105981 / IAM 15112 / NBRC 102519 / 47Lol)</name>
    <dbReference type="NCBI Taxonomy" id="1123367"/>
    <lineage>
        <taxon>Bacteria</taxon>
        <taxon>Pseudomonadati</taxon>
        <taxon>Pseudomonadota</taxon>
        <taxon>Betaproteobacteria</taxon>
        <taxon>Rhodocyclales</taxon>
        <taxon>Zoogloeaceae</taxon>
        <taxon>Thauera</taxon>
    </lineage>
</organism>